<keyword evidence="10" id="KW-1185">Reference proteome</keyword>
<reference evidence="7 9" key="1">
    <citation type="submission" date="2020-06" db="EMBL/GenBank/DDBJ databases">
        <title>Anoxygenic phototrophic Chloroflexota member uses a Type I reaction center.</title>
        <authorList>
            <person name="Tsuji J.M."/>
            <person name="Shaw N.A."/>
            <person name="Nagashima S."/>
            <person name="Venkiteswaran J."/>
            <person name="Schiff S.L."/>
            <person name="Hanada S."/>
            <person name="Tank M."/>
            <person name="Neufeld J.D."/>
        </authorList>
    </citation>
    <scope>NUCLEOTIDE SEQUENCE [LARGE SCALE GENOMIC DNA]</scope>
    <source>
        <strain evidence="7">L227-S17</strain>
    </source>
</reference>
<reference evidence="8" key="2">
    <citation type="journal article" date="2024" name="Nature">
        <title>Anoxygenic phototroph of the Chloroflexota uses a type I reaction centre.</title>
        <authorList>
            <person name="Tsuji J.M."/>
            <person name="Shaw N.A."/>
            <person name="Nagashima S."/>
            <person name="Venkiteswaran J.J."/>
            <person name="Schiff S.L."/>
            <person name="Watanabe T."/>
            <person name="Fukui M."/>
            <person name="Hanada S."/>
            <person name="Tank M."/>
            <person name="Neufeld J.D."/>
        </authorList>
    </citation>
    <scope>NUCLEOTIDE SEQUENCE</scope>
    <source>
        <strain evidence="8">L227-S17</strain>
    </source>
</reference>
<evidence type="ECO:0000313" key="9">
    <source>
        <dbReference type="Proteomes" id="UP000521676"/>
    </source>
</evidence>
<dbReference type="InterPro" id="IPR013325">
    <property type="entry name" value="RNA_pol_sigma_r2"/>
</dbReference>
<dbReference type="Pfam" id="PF08281">
    <property type="entry name" value="Sigma70_r4_2"/>
    <property type="match status" value="1"/>
</dbReference>
<gene>
    <name evidence="7" type="ORF">HXX08_18675</name>
    <name evidence="8" type="ORF">OZ401_003417</name>
</gene>
<proteinExistence type="inferred from homology"/>
<protein>
    <submittedName>
        <fullName evidence="7">Sigma-70 family RNA polymerase sigma factor</fullName>
    </submittedName>
</protein>
<dbReference type="Proteomes" id="UP000521676">
    <property type="component" value="Unassembled WGS sequence"/>
</dbReference>
<feature type="compositionally biased region" description="Polar residues" evidence="5">
    <location>
        <begin position="36"/>
        <end position="46"/>
    </location>
</feature>
<keyword evidence="2" id="KW-0805">Transcription regulation</keyword>
<dbReference type="InterPro" id="IPR014284">
    <property type="entry name" value="RNA_pol_sigma-70_dom"/>
</dbReference>
<dbReference type="InterPro" id="IPR013249">
    <property type="entry name" value="RNA_pol_sigma70_r4_t2"/>
</dbReference>
<dbReference type="NCBIfam" id="TIGR02937">
    <property type="entry name" value="sigma70-ECF"/>
    <property type="match status" value="1"/>
</dbReference>
<dbReference type="InterPro" id="IPR039425">
    <property type="entry name" value="RNA_pol_sigma-70-like"/>
</dbReference>
<dbReference type="InterPro" id="IPR013324">
    <property type="entry name" value="RNA_pol_sigma_r3/r4-like"/>
</dbReference>
<evidence type="ECO:0000313" key="8">
    <source>
        <dbReference type="EMBL" id="WJW69787.1"/>
    </source>
</evidence>
<name>A0A8T7M7A1_9CHLR</name>
<dbReference type="EMBL" id="JACATZ010000003">
    <property type="protein sequence ID" value="NWJ47883.1"/>
    <property type="molecule type" value="Genomic_DNA"/>
</dbReference>
<dbReference type="PANTHER" id="PTHR43133">
    <property type="entry name" value="RNA POLYMERASE ECF-TYPE SIGMA FACTO"/>
    <property type="match status" value="1"/>
</dbReference>
<feature type="region of interest" description="Disordered" evidence="5">
    <location>
        <begin position="1"/>
        <end position="46"/>
    </location>
</feature>
<comment type="similarity">
    <text evidence="1">Belongs to the sigma-70 factor family. ECF subfamily.</text>
</comment>
<sequence>MYKLNPDIETAGEYIEEVKGHMSENEPRGRGRPRGSAQNRQPSSDSELVSAYKARAEQFGARSEEAAEAFKPIFERYWNQAYFWALSKIGAVYAEDLAQDTLQTVWERLNGREVVTNLRGLVRHSFEREYATLLEKLLQGRKLQRANRHEEGQEEPSKLKGAVVLSLNVSAPGVEGESAELINLVEDASANVPDSAIRLEQVRVLHDLIEQMPPNYRTPLVYQWLLGKKIKEVADELGLTMDQVKHNTSRGIVWLRKRMPGQAQDWLL</sequence>
<evidence type="ECO:0000313" key="10">
    <source>
        <dbReference type="Proteomes" id="UP001431572"/>
    </source>
</evidence>
<dbReference type="GO" id="GO:0003677">
    <property type="term" value="F:DNA binding"/>
    <property type="evidence" value="ECO:0007669"/>
    <property type="project" value="InterPro"/>
</dbReference>
<accession>A0A8T7M7A1</accession>
<dbReference type="Gene3D" id="1.10.1740.10">
    <property type="match status" value="1"/>
</dbReference>
<dbReference type="SUPFAM" id="SSF88946">
    <property type="entry name" value="Sigma2 domain of RNA polymerase sigma factors"/>
    <property type="match status" value="1"/>
</dbReference>
<dbReference type="AlphaFoldDB" id="A0A8T7M7A1"/>
<feature type="compositionally biased region" description="Basic and acidic residues" evidence="5">
    <location>
        <begin position="16"/>
        <end position="29"/>
    </location>
</feature>
<dbReference type="GO" id="GO:0016987">
    <property type="term" value="F:sigma factor activity"/>
    <property type="evidence" value="ECO:0007669"/>
    <property type="project" value="UniProtKB-KW"/>
</dbReference>
<feature type="domain" description="RNA polymerase sigma factor 70 region 4 type 2" evidence="6">
    <location>
        <begin position="205"/>
        <end position="252"/>
    </location>
</feature>
<dbReference type="PANTHER" id="PTHR43133:SF46">
    <property type="entry name" value="RNA POLYMERASE SIGMA-70 FACTOR ECF SUBFAMILY"/>
    <property type="match status" value="1"/>
</dbReference>
<dbReference type="InterPro" id="IPR036388">
    <property type="entry name" value="WH-like_DNA-bd_sf"/>
</dbReference>
<evidence type="ECO:0000256" key="2">
    <source>
        <dbReference type="ARBA" id="ARBA00023015"/>
    </source>
</evidence>
<organism evidence="7 9">
    <name type="scientific">Candidatus Chlorohelix allophototropha</name>
    <dbReference type="NCBI Taxonomy" id="3003348"/>
    <lineage>
        <taxon>Bacteria</taxon>
        <taxon>Bacillati</taxon>
        <taxon>Chloroflexota</taxon>
        <taxon>Chloroflexia</taxon>
        <taxon>Candidatus Chloroheliales</taxon>
        <taxon>Candidatus Chloroheliaceae</taxon>
        <taxon>Candidatus Chlorohelix</taxon>
    </lineage>
</organism>
<keyword evidence="3" id="KW-0731">Sigma factor</keyword>
<evidence type="ECO:0000259" key="6">
    <source>
        <dbReference type="Pfam" id="PF08281"/>
    </source>
</evidence>
<keyword evidence="4" id="KW-0804">Transcription</keyword>
<dbReference type="RefSeq" id="WP_341471660.1">
    <property type="nucleotide sequence ID" value="NZ_CP128400.1"/>
</dbReference>
<dbReference type="SUPFAM" id="SSF88659">
    <property type="entry name" value="Sigma3 and sigma4 domains of RNA polymerase sigma factors"/>
    <property type="match status" value="1"/>
</dbReference>
<evidence type="ECO:0000256" key="1">
    <source>
        <dbReference type="ARBA" id="ARBA00010641"/>
    </source>
</evidence>
<evidence type="ECO:0000256" key="3">
    <source>
        <dbReference type="ARBA" id="ARBA00023082"/>
    </source>
</evidence>
<dbReference type="Proteomes" id="UP001431572">
    <property type="component" value="Chromosome 2"/>
</dbReference>
<dbReference type="EMBL" id="CP128400">
    <property type="protein sequence ID" value="WJW69787.1"/>
    <property type="molecule type" value="Genomic_DNA"/>
</dbReference>
<dbReference type="GO" id="GO:0006352">
    <property type="term" value="P:DNA-templated transcription initiation"/>
    <property type="evidence" value="ECO:0007669"/>
    <property type="project" value="InterPro"/>
</dbReference>
<evidence type="ECO:0000256" key="5">
    <source>
        <dbReference type="SAM" id="MobiDB-lite"/>
    </source>
</evidence>
<dbReference type="Gene3D" id="1.10.10.10">
    <property type="entry name" value="Winged helix-like DNA-binding domain superfamily/Winged helix DNA-binding domain"/>
    <property type="match status" value="1"/>
</dbReference>
<evidence type="ECO:0000256" key="4">
    <source>
        <dbReference type="ARBA" id="ARBA00023163"/>
    </source>
</evidence>
<evidence type="ECO:0000313" key="7">
    <source>
        <dbReference type="EMBL" id="NWJ47883.1"/>
    </source>
</evidence>